<dbReference type="Proteomes" id="UP001152523">
    <property type="component" value="Unassembled WGS sequence"/>
</dbReference>
<proteinExistence type="predicted"/>
<comment type="caution">
    <text evidence="1">The sequence shown here is derived from an EMBL/GenBank/DDBJ whole genome shotgun (WGS) entry which is preliminary data.</text>
</comment>
<gene>
    <name evidence="1" type="ORF">CEPIT_LOCUS30783</name>
</gene>
<dbReference type="AlphaFoldDB" id="A0AAV0F5D0"/>
<reference evidence="1" key="1">
    <citation type="submission" date="2022-07" db="EMBL/GenBank/DDBJ databases">
        <authorList>
            <person name="Macas J."/>
            <person name="Novak P."/>
            <person name="Neumann P."/>
        </authorList>
    </citation>
    <scope>NUCLEOTIDE SEQUENCE</scope>
</reference>
<accession>A0AAV0F5D0</accession>
<organism evidence="1 2">
    <name type="scientific">Cuscuta epithymum</name>
    <dbReference type="NCBI Taxonomy" id="186058"/>
    <lineage>
        <taxon>Eukaryota</taxon>
        <taxon>Viridiplantae</taxon>
        <taxon>Streptophyta</taxon>
        <taxon>Embryophyta</taxon>
        <taxon>Tracheophyta</taxon>
        <taxon>Spermatophyta</taxon>
        <taxon>Magnoliopsida</taxon>
        <taxon>eudicotyledons</taxon>
        <taxon>Gunneridae</taxon>
        <taxon>Pentapetalae</taxon>
        <taxon>asterids</taxon>
        <taxon>lamiids</taxon>
        <taxon>Solanales</taxon>
        <taxon>Convolvulaceae</taxon>
        <taxon>Cuscuteae</taxon>
        <taxon>Cuscuta</taxon>
        <taxon>Cuscuta subgen. Cuscuta</taxon>
    </lineage>
</organism>
<sequence length="192" mass="21360">MRRCGVHPGNRWLIPKQGKVESVCNSRGDMVTPGSYVVQGLTSNGEEVMHLKEDHKKCRAVEVAIDEDIQENRDEKLVSREEVAVDSVKPVMGDLYDKEDEPLTVAGQTALSLPVAGKTGSRFSYYCSFFQNSLVTFIIHSSSRCNSVVSAVYHLVGLASWVVFHRSFCSMSHPNVVFNVAALYLVLDFNMN</sequence>
<protein>
    <submittedName>
        <fullName evidence="1">Uncharacterized protein</fullName>
    </submittedName>
</protein>
<keyword evidence="2" id="KW-1185">Reference proteome</keyword>
<evidence type="ECO:0000313" key="2">
    <source>
        <dbReference type="Proteomes" id="UP001152523"/>
    </source>
</evidence>
<name>A0AAV0F5D0_9ASTE</name>
<dbReference type="EMBL" id="CAMAPF010000963">
    <property type="protein sequence ID" value="CAH9130630.1"/>
    <property type="molecule type" value="Genomic_DNA"/>
</dbReference>
<evidence type="ECO:0000313" key="1">
    <source>
        <dbReference type="EMBL" id="CAH9130630.1"/>
    </source>
</evidence>